<dbReference type="InParanoid" id="A0A0C3A4B0"/>
<proteinExistence type="predicted"/>
<evidence type="ECO:0000313" key="1">
    <source>
        <dbReference type="EMBL" id="KIM68508.1"/>
    </source>
</evidence>
<gene>
    <name evidence="1" type="ORF">SCLCIDRAFT_957191</name>
</gene>
<sequence length="62" mass="6983">MALSLLSCEKCRCMLGASWLCRCCYVWVLGKLNESVAHHTQSPYPRQTYSALLLARVGTESF</sequence>
<accession>A0A0C3A4B0</accession>
<keyword evidence="2" id="KW-1185">Reference proteome</keyword>
<name>A0A0C3A4B0_9AGAM</name>
<dbReference type="Proteomes" id="UP000053989">
    <property type="component" value="Unassembled WGS sequence"/>
</dbReference>
<dbReference type="EMBL" id="KN822009">
    <property type="protein sequence ID" value="KIM68508.1"/>
    <property type="molecule type" value="Genomic_DNA"/>
</dbReference>
<evidence type="ECO:0000313" key="2">
    <source>
        <dbReference type="Proteomes" id="UP000053989"/>
    </source>
</evidence>
<organism evidence="1 2">
    <name type="scientific">Scleroderma citrinum Foug A</name>
    <dbReference type="NCBI Taxonomy" id="1036808"/>
    <lineage>
        <taxon>Eukaryota</taxon>
        <taxon>Fungi</taxon>
        <taxon>Dikarya</taxon>
        <taxon>Basidiomycota</taxon>
        <taxon>Agaricomycotina</taxon>
        <taxon>Agaricomycetes</taxon>
        <taxon>Agaricomycetidae</taxon>
        <taxon>Boletales</taxon>
        <taxon>Sclerodermatineae</taxon>
        <taxon>Sclerodermataceae</taxon>
        <taxon>Scleroderma</taxon>
    </lineage>
</organism>
<dbReference type="AlphaFoldDB" id="A0A0C3A4B0"/>
<dbReference type="HOGENOM" id="CLU_2905498_0_0_1"/>
<protein>
    <submittedName>
        <fullName evidence="1">Uncharacterized protein</fullName>
    </submittedName>
</protein>
<reference evidence="1 2" key="1">
    <citation type="submission" date="2014-04" db="EMBL/GenBank/DDBJ databases">
        <authorList>
            <consortium name="DOE Joint Genome Institute"/>
            <person name="Kuo A."/>
            <person name="Kohler A."/>
            <person name="Nagy L.G."/>
            <person name="Floudas D."/>
            <person name="Copeland A."/>
            <person name="Barry K.W."/>
            <person name="Cichocki N."/>
            <person name="Veneault-Fourrey C."/>
            <person name="LaButti K."/>
            <person name="Lindquist E.A."/>
            <person name="Lipzen A."/>
            <person name="Lundell T."/>
            <person name="Morin E."/>
            <person name="Murat C."/>
            <person name="Sun H."/>
            <person name="Tunlid A."/>
            <person name="Henrissat B."/>
            <person name="Grigoriev I.V."/>
            <person name="Hibbett D.S."/>
            <person name="Martin F."/>
            <person name="Nordberg H.P."/>
            <person name="Cantor M.N."/>
            <person name="Hua S.X."/>
        </authorList>
    </citation>
    <scope>NUCLEOTIDE SEQUENCE [LARGE SCALE GENOMIC DNA]</scope>
    <source>
        <strain evidence="1 2">Foug A</strain>
    </source>
</reference>
<reference evidence="2" key="2">
    <citation type="submission" date="2015-01" db="EMBL/GenBank/DDBJ databases">
        <title>Evolutionary Origins and Diversification of the Mycorrhizal Mutualists.</title>
        <authorList>
            <consortium name="DOE Joint Genome Institute"/>
            <consortium name="Mycorrhizal Genomics Consortium"/>
            <person name="Kohler A."/>
            <person name="Kuo A."/>
            <person name="Nagy L.G."/>
            <person name="Floudas D."/>
            <person name="Copeland A."/>
            <person name="Barry K.W."/>
            <person name="Cichocki N."/>
            <person name="Veneault-Fourrey C."/>
            <person name="LaButti K."/>
            <person name="Lindquist E.A."/>
            <person name="Lipzen A."/>
            <person name="Lundell T."/>
            <person name="Morin E."/>
            <person name="Murat C."/>
            <person name="Riley R."/>
            <person name="Ohm R."/>
            <person name="Sun H."/>
            <person name="Tunlid A."/>
            <person name="Henrissat B."/>
            <person name="Grigoriev I.V."/>
            <person name="Hibbett D.S."/>
            <person name="Martin F."/>
        </authorList>
    </citation>
    <scope>NUCLEOTIDE SEQUENCE [LARGE SCALE GENOMIC DNA]</scope>
    <source>
        <strain evidence="2">Foug A</strain>
    </source>
</reference>